<evidence type="ECO:0000256" key="1">
    <source>
        <dbReference type="SAM" id="MobiDB-lite"/>
    </source>
</evidence>
<feature type="compositionally biased region" description="Acidic residues" evidence="1">
    <location>
        <begin position="153"/>
        <end position="164"/>
    </location>
</feature>
<sequence length="164" mass="17657">MTGGNQLSGLNEVLDRYESANARHSKHEKEKESSPVNSTSPSRSSKQQNVTKHDYVTKPVSLKPLKPRPLQPLSGGGAAAQSLHSSASPSYTSIVLRKSLPSKPPTATATPALLRGDVMLPSIRHSLRAGSYASTQRSARAPSKPPTTNSFPGEEEEEEEETQR</sequence>
<proteinExistence type="predicted"/>
<keyword evidence="3" id="KW-1185">Reference proteome</keyword>
<comment type="caution">
    <text evidence="2">The sequence shown here is derived from an EMBL/GenBank/DDBJ whole genome shotgun (WGS) entry which is preliminary data.</text>
</comment>
<gene>
    <name evidence="2" type="ORF">EYF80_060338</name>
</gene>
<dbReference type="EMBL" id="SRLO01005558">
    <property type="protein sequence ID" value="TNN29512.1"/>
    <property type="molecule type" value="Genomic_DNA"/>
</dbReference>
<accession>A0A4Z2EMC6</accession>
<protein>
    <submittedName>
        <fullName evidence="2">Uncharacterized protein</fullName>
    </submittedName>
</protein>
<organism evidence="2 3">
    <name type="scientific">Liparis tanakae</name>
    <name type="common">Tanaka's snailfish</name>
    <dbReference type="NCBI Taxonomy" id="230148"/>
    <lineage>
        <taxon>Eukaryota</taxon>
        <taxon>Metazoa</taxon>
        <taxon>Chordata</taxon>
        <taxon>Craniata</taxon>
        <taxon>Vertebrata</taxon>
        <taxon>Euteleostomi</taxon>
        <taxon>Actinopterygii</taxon>
        <taxon>Neopterygii</taxon>
        <taxon>Teleostei</taxon>
        <taxon>Neoteleostei</taxon>
        <taxon>Acanthomorphata</taxon>
        <taxon>Eupercaria</taxon>
        <taxon>Perciformes</taxon>
        <taxon>Cottioidei</taxon>
        <taxon>Cottales</taxon>
        <taxon>Liparidae</taxon>
        <taxon>Liparis</taxon>
    </lineage>
</organism>
<reference evidence="2 3" key="1">
    <citation type="submission" date="2019-03" db="EMBL/GenBank/DDBJ databases">
        <title>First draft genome of Liparis tanakae, snailfish: a comprehensive survey of snailfish specific genes.</title>
        <authorList>
            <person name="Kim W."/>
            <person name="Song I."/>
            <person name="Jeong J.-H."/>
            <person name="Kim D."/>
            <person name="Kim S."/>
            <person name="Ryu S."/>
            <person name="Song J.Y."/>
            <person name="Lee S.K."/>
        </authorList>
    </citation>
    <scope>NUCLEOTIDE SEQUENCE [LARGE SCALE GENOMIC DNA]</scope>
    <source>
        <tissue evidence="2">Muscle</tissue>
    </source>
</reference>
<feature type="region of interest" description="Disordered" evidence="1">
    <location>
        <begin position="128"/>
        <end position="164"/>
    </location>
</feature>
<feature type="region of interest" description="Disordered" evidence="1">
    <location>
        <begin position="1"/>
        <end position="91"/>
    </location>
</feature>
<evidence type="ECO:0000313" key="3">
    <source>
        <dbReference type="Proteomes" id="UP000314294"/>
    </source>
</evidence>
<evidence type="ECO:0000313" key="2">
    <source>
        <dbReference type="EMBL" id="TNN29512.1"/>
    </source>
</evidence>
<dbReference type="Proteomes" id="UP000314294">
    <property type="component" value="Unassembled WGS sequence"/>
</dbReference>
<name>A0A4Z2EMC6_9TELE</name>
<feature type="compositionally biased region" description="Low complexity" evidence="1">
    <location>
        <begin position="34"/>
        <end position="45"/>
    </location>
</feature>
<feature type="compositionally biased region" description="Polar residues" evidence="1">
    <location>
        <begin position="82"/>
        <end position="91"/>
    </location>
</feature>
<dbReference type="AlphaFoldDB" id="A0A4Z2EMC6"/>